<keyword evidence="2" id="KW-0547">Nucleotide-binding</keyword>
<protein>
    <recommendedName>
        <fullName evidence="5">AIG1-type G domain-containing protein</fullName>
    </recommendedName>
</protein>
<keyword evidence="7" id="KW-1185">Reference proteome</keyword>
<feature type="transmembrane region" description="Helical" evidence="4">
    <location>
        <begin position="306"/>
        <end position="330"/>
    </location>
</feature>
<dbReference type="FunFam" id="3.40.50.300:FF:000366">
    <property type="entry name" value="GTPase, IMAP family member 2"/>
    <property type="match status" value="2"/>
</dbReference>
<evidence type="ECO:0000313" key="7">
    <source>
        <dbReference type="Proteomes" id="UP001591681"/>
    </source>
</evidence>
<dbReference type="SUPFAM" id="SSF52540">
    <property type="entry name" value="P-loop containing nucleoside triphosphate hydrolases"/>
    <property type="match status" value="2"/>
</dbReference>
<evidence type="ECO:0000256" key="2">
    <source>
        <dbReference type="ARBA" id="ARBA00022741"/>
    </source>
</evidence>
<feature type="domain" description="AIG1-type G" evidence="5">
    <location>
        <begin position="342"/>
        <end position="532"/>
    </location>
</feature>
<dbReference type="AlphaFoldDB" id="A0ABD1JGJ7"/>
<dbReference type="Proteomes" id="UP001591681">
    <property type="component" value="Unassembled WGS sequence"/>
</dbReference>
<comment type="similarity">
    <text evidence="1">Belongs to the TRAFAC class TrmE-Era-EngA-EngB-Septin-like GTPase superfamily. AIG1/Toc34/Toc159-like paraseptin GTPase family. IAN subfamily.</text>
</comment>
<keyword evidence="4" id="KW-0812">Transmembrane</keyword>
<dbReference type="Gene3D" id="3.40.50.300">
    <property type="entry name" value="P-loop containing nucleotide triphosphate hydrolases"/>
    <property type="match status" value="2"/>
</dbReference>
<keyword evidence="4" id="KW-1133">Transmembrane helix</keyword>
<evidence type="ECO:0000256" key="4">
    <source>
        <dbReference type="SAM" id="Phobius"/>
    </source>
</evidence>
<name>A0ABD1JGJ7_9TELE</name>
<dbReference type="InterPro" id="IPR045058">
    <property type="entry name" value="GIMA/IAN/Toc"/>
</dbReference>
<sequence>MSPLCIHFQIKCNLFSHSFTTFKQGHCDICLGEVQKAAKYCKTCNASFCESHLTTHYKAPALTSHELELACQNPPPSLAQGNSVHVRLPELRVMLLGRAGAGKSASGNTILGREAFKTEVSAVPVTESCDSQSGVVAERHLTVIDTPGITRKAAWVLNVDKPDMFFLVIHLARFTEEGISEMNWIQKTFGEEALKFTIVLFTGGDQLKGKTVEEFLEESTKLQTLLDVVKGRCHVFDNNNPSHPNQVKELIVKIENALMKSVGYGYTHALCEKVKIDVIQEEEAKKSKERTRNEEKKNMRENEAHIPGNSWIIGIILSVLMFIALHFYLFCISAYCPEDPVKTELKVILLGRPGAGKSASGNTILGREAFKVEASTLPVTKYCEVQSGVVERRNITVIDTPGITSKKAAWLTGKDILDTHVFLLVIHVGRFTEDDSIDLEWMKTNFGVEALKFTIVLFTGGDLLEQKTVEEFLAESPGLQAVVNSVGGAYHILSNKHPNGQQQVKGLLAKVESLLQKNMGYSYSYGLYEEIKVLKTKLERNTNTTAEGKHREKLQISQIMTNIEKKIERRIKEQMKWKMMSRIANPSTALDELMELRKATAQEKWNYVTLMAGITFGVMLIGFVMEAIDSKRCLFRYFFGLFLFAVIGLLYDHWTFLIGVMSSPLCLGLLIGAVALHDYENNLHTKKQNTQLHTLQNNVQQTTTKSQTALKQL</sequence>
<proteinExistence type="inferred from homology"/>
<dbReference type="GO" id="GO:0005525">
    <property type="term" value="F:GTP binding"/>
    <property type="evidence" value="ECO:0007669"/>
    <property type="project" value="UniProtKB-KW"/>
</dbReference>
<feature type="transmembrane region" description="Helical" evidence="4">
    <location>
        <begin position="605"/>
        <end position="625"/>
    </location>
</feature>
<dbReference type="EMBL" id="JBHFQA010000015">
    <property type="protein sequence ID" value="KAL2086172.1"/>
    <property type="molecule type" value="Genomic_DNA"/>
</dbReference>
<dbReference type="Pfam" id="PF04548">
    <property type="entry name" value="AIG1"/>
    <property type="match status" value="2"/>
</dbReference>
<organism evidence="6 7">
    <name type="scientific">Coilia grayii</name>
    <name type="common">Gray's grenadier anchovy</name>
    <dbReference type="NCBI Taxonomy" id="363190"/>
    <lineage>
        <taxon>Eukaryota</taxon>
        <taxon>Metazoa</taxon>
        <taxon>Chordata</taxon>
        <taxon>Craniata</taxon>
        <taxon>Vertebrata</taxon>
        <taxon>Euteleostomi</taxon>
        <taxon>Actinopterygii</taxon>
        <taxon>Neopterygii</taxon>
        <taxon>Teleostei</taxon>
        <taxon>Clupei</taxon>
        <taxon>Clupeiformes</taxon>
        <taxon>Clupeoidei</taxon>
        <taxon>Engraulidae</taxon>
        <taxon>Coilinae</taxon>
        <taxon>Coilia</taxon>
    </lineage>
</organism>
<keyword evidence="4" id="KW-0472">Membrane</keyword>
<dbReference type="Gene3D" id="4.10.830.40">
    <property type="match status" value="1"/>
</dbReference>
<keyword evidence="3" id="KW-0342">GTP-binding</keyword>
<evidence type="ECO:0000256" key="1">
    <source>
        <dbReference type="ARBA" id="ARBA00008535"/>
    </source>
</evidence>
<dbReference type="InterPro" id="IPR027417">
    <property type="entry name" value="P-loop_NTPase"/>
</dbReference>
<evidence type="ECO:0000256" key="3">
    <source>
        <dbReference type="ARBA" id="ARBA00023134"/>
    </source>
</evidence>
<accession>A0ABD1JGJ7</accession>
<gene>
    <name evidence="6" type="ORF">ACEWY4_017231</name>
</gene>
<dbReference type="InterPro" id="IPR006703">
    <property type="entry name" value="G_AIG1"/>
</dbReference>
<evidence type="ECO:0000259" key="5">
    <source>
        <dbReference type="PROSITE" id="PS51720"/>
    </source>
</evidence>
<feature type="domain" description="AIG1-type G" evidence="5">
    <location>
        <begin position="88"/>
        <end position="275"/>
    </location>
</feature>
<dbReference type="PANTHER" id="PTHR10903">
    <property type="entry name" value="GTPASE, IMAP FAMILY MEMBER-RELATED"/>
    <property type="match status" value="1"/>
</dbReference>
<feature type="transmembrane region" description="Helical" evidence="4">
    <location>
        <begin position="634"/>
        <end position="651"/>
    </location>
</feature>
<evidence type="ECO:0000313" key="6">
    <source>
        <dbReference type="EMBL" id="KAL2086172.1"/>
    </source>
</evidence>
<reference evidence="6 7" key="1">
    <citation type="submission" date="2024-09" db="EMBL/GenBank/DDBJ databases">
        <title>A chromosome-level genome assembly of Gray's grenadier anchovy, Coilia grayii.</title>
        <authorList>
            <person name="Fu Z."/>
        </authorList>
    </citation>
    <scope>NUCLEOTIDE SEQUENCE [LARGE SCALE GENOMIC DNA]</scope>
    <source>
        <strain evidence="6">G4</strain>
        <tissue evidence="6">Muscle</tissue>
    </source>
</reference>
<feature type="transmembrane region" description="Helical" evidence="4">
    <location>
        <begin position="657"/>
        <end position="677"/>
    </location>
</feature>
<dbReference type="PROSITE" id="PS51720">
    <property type="entry name" value="G_AIG1"/>
    <property type="match status" value="2"/>
</dbReference>
<comment type="caution">
    <text evidence="6">The sequence shown here is derived from an EMBL/GenBank/DDBJ whole genome shotgun (WGS) entry which is preliminary data.</text>
</comment>
<dbReference type="PANTHER" id="PTHR10903:SF188">
    <property type="entry name" value="GTPASE IMAP FAMILY MEMBER 2-LIKE-RELATED"/>
    <property type="match status" value="1"/>
</dbReference>